<evidence type="ECO:0000313" key="4">
    <source>
        <dbReference type="Proteomes" id="UP001476798"/>
    </source>
</evidence>
<dbReference type="SMART" id="SM01145">
    <property type="entry name" value="DUF1041"/>
    <property type="match status" value="1"/>
</dbReference>
<proteinExistence type="predicted"/>
<comment type="caution">
    <text evidence="3">The sequence shown here is derived from an EMBL/GenBank/DDBJ whole genome shotgun (WGS) entry which is preliminary data.</text>
</comment>
<name>A0ABV0MRQ1_9TELE</name>
<keyword evidence="4" id="KW-1185">Reference proteome</keyword>
<reference evidence="3 4" key="1">
    <citation type="submission" date="2021-06" db="EMBL/GenBank/DDBJ databases">
        <authorList>
            <person name="Palmer J.M."/>
        </authorList>
    </citation>
    <scope>NUCLEOTIDE SEQUENCE [LARGE SCALE GENOMIC DNA]</scope>
    <source>
        <strain evidence="3 4">GA_2019</strain>
        <tissue evidence="3">Muscle</tissue>
    </source>
</reference>
<gene>
    <name evidence="3" type="primary">UNC13C_2</name>
    <name evidence="3" type="ORF">GOODEAATRI_008714</name>
</gene>
<accession>A0ABV0MRQ1</accession>
<evidence type="ECO:0000256" key="1">
    <source>
        <dbReference type="SAM" id="SignalP"/>
    </source>
</evidence>
<feature type="domain" description="MUN" evidence="2">
    <location>
        <begin position="77"/>
        <end position="184"/>
    </location>
</feature>
<feature type="signal peptide" evidence="1">
    <location>
        <begin position="1"/>
        <end position="17"/>
    </location>
</feature>
<dbReference type="PANTHER" id="PTHR10480:SF2">
    <property type="entry name" value="PROTEIN UNC-13 HOMOLOG C"/>
    <property type="match status" value="1"/>
</dbReference>
<keyword evidence="1" id="KW-0732">Signal</keyword>
<dbReference type="EMBL" id="JAHRIO010010466">
    <property type="protein sequence ID" value="MEQ2161339.1"/>
    <property type="molecule type" value="Genomic_DNA"/>
</dbReference>
<evidence type="ECO:0000259" key="2">
    <source>
        <dbReference type="SMART" id="SM01145"/>
    </source>
</evidence>
<organism evidence="3 4">
    <name type="scientific">Goodea atripinnis</name>
    <dbReference type="NCBI Taxonomy" id="208336"/>
    <lineage>
        <taxon>Eukaryota</taxon>
        <taxon>Metazoa</taxon>
        <taxon>Chordata</taxon>
        <taxon>Craniata</taxon>
        <taxon>Vertebrata</taxon>
        <taxon>Euteleostomi</taxon>
        <taxon>Actinopterygii</taxon>
        <taxon>Neopterygii</taxon>
        <taxon>Teleostei</taxon>
        <taxon>Neoteleostei</taxon>
        <taxon>Acanthomorphata</taxon>
        <taxon>Ovalentaria</taxon>
        <taxon>Atherinomorphae</taxon>
        <taxon>Cyprinodontiformes</taxon>
        <taxon>Goodeidae</taxon>
        <taxon>Goodea</taxon>
    </lineage>
</organism>
<feature type="chain" id="PRO_5047064545" evidence="1">
    <location>
        <begin position="18"/>
        <end position="184"/>
    </location>
</feature>
<dbReference type="PANTHER" id="PTHR10480">
    <property type="entry name" value="PROTEIN UNC-13 HOMOLOG"/>
    <property type="match status" value="1"/>
</dbReference>
<sequence length="184" mass="21120">MTIKLCLMSAVLQFLDAYLQVQANGREIKLAMLSSPDNFPAGNPERLQDLKSTVDLLTSITFFRMKVQELQSPPRASMVVKDCVKACLDSTYKYIFDNCHELYNQLLDQSRKQDLPREEQGPSIKNLDFWPKLITLMVSVIDEDRTAYTPVINQFPQELNVGKISAEIMWNLFAQDMKYAMEGQ</sequence>
<dbReference type="InterPro" id="IPR010439">
    <property type="entry name" value="MUN_dom"/>
</dbReference>
<dbReference type="Pfam" id="PF06292">
    <property type="entry name" value="MUN"/>
    <property type="match status" value="1"/>
</dbReference>
<dbReference type="InterPro" id="IPR027080">
    <property type="entry name" value="Unc-13"/>
</dbReference>
<evidence type="ECO:0000313" key="3">
    <source>
        <dbReference type="EMBL" id="MEQ2161339.1"/>
    </source>
</evidence>
<dbReference type="Proteomes" id="UP001476798">
    <property type="component" value="Unassembled WGS sequence"/>
</dbReference>
<protein>
    <submittedName>
        <fullName evidence="3">Protein unc-13 C</fullName>
    </submittedName>
</protein>